<comment type="similarity">
    <text evidence="13">Belongs to the RING-type zinc finger family. ATL subfamily.</text>
</comment>
<dbReference type="AlphaFoldDB" id="A0AA39DFF4"/>
<feature type="region of interest" description="Disordered" evidence="15">
    <location>
        <begin position="360"/>
        <end position="412"/>
    </location>
</feature>
<sequence>MISGSVSQANRNGATLVCGLLRLGGFSQLGTVSLWILLLLLPFAGAQSGPSSDPHQQQRFSASMAIIIVILVAALFLMGFFSIYIRHCSDSRNGGSIRAAAGAALGRSRRGARGLDQAVLETFPTFEYSVVKGLKIGKGVLECAVCLNEFEDDETLRLIPKCDHVFHPECIDAWLASHVTCPVCRANLTEPAVPTDYSALVEAAESPGESDHDGEDRRSEINAVREVSIRVADDETDVQQAPDVINPNQSLHQNRPPRSKSTRPRKFPRSHSTGHSLIQPGENCERFTLKLPEDVRKQIMKRALNRTTSLLVLPREGSSRQGYRTAGEGSSRGKYFRRFDRLERSGKSDRWTFSITPPFFSRASSLKSPKVAADGEATSSTSPRKPSLTPKASFGAKRDPAGTPPVSPRPPV</sequence>
<evidence type="ECO:0000256" key="12">
    <source>
        <dbReference type="ARBA" id="ARBA00023136"/>
    </source>
</evidence>
<evidence type="ECO:0000256" key="6">
    <source>
        <dbReference type="ARBA" id="ARBA00022692"/>
    </source>
</evidence>
<evidence type="ECO:0000256" key="5">
    <source>
        <dbReference type="ARBA" id="ARBA00022679"/>
    </source>
</evidence>
<comment type="pathway">
    <text evidence="3">Protein modification; protein ubiquitination.</text>
</comment>
<feature type="compositionally biased region" description="Basic residues" evidence="15">
    <location>
        <begin position="255"/>
        <end position="269"/>
    </location>
</feature>
<keyword evidence="9" id="KW-0833">Ubl conjugation pathway</keyword>
<evidence type="ECO:0000256" key="1">
    <source>
        <dbReference type="ARBA" id="ARBA00000900"/>
    </source>
</evidence>
<dbReference type="SUPFAM" id="SSF57850">
    <property type="entry name" value="RING/U-box"/>
    <property type="match status" value="1"/>
</dbReference>
<keyword evidence="11 16" id="KW-1133">Transmembrane helix</keyword>
<gene>
    <name evidence="18" type="ORF">PVL29_018107</name>
</gene>
<keyword evidence="19" id="KW-1185">Reference proteome</keyword>
<evidence type="ECO:0000256" key="11">
    <source>
        <dbReference type="ARBA" id="ARBA00022989"/>
    </source>
</evidence>
<evidence type="ECO:0000256" key="4">
    <source>
        <dbReference type="ARBA" id="ARBA00012483"/>
    </source>
</evidence>
<feature type="domain" description="RING-type" evidence="17">
    <location>
        <begin position="143"/>
        <end position="185"/>
    </location>
</feature>
<evidence type="ECO:0000313" key="19">
    <source>
        <dbReference type="Proteomes" id="UP001168098"/>
    </source>
</evidence>
<feature type="region of interest" description="Disordered" evidence="15">
    <location>
        <begin position="203"/>
        <end position="281"/>
    </location>
</feature>
<dbReference type="SMART" id="SM00184">
    <property type="entry name" value="RING"/>
    <property type="match status" value="1"/>
</dbReference>
<comment type="caution">
    <text evidence="18">The sequence shown here is derived from an EMBL/GenBank/DDBJ whole genome shotgun (WGS) entry which is preliminary data.</text>
</comment>
<dbReference type="Proteomes" id="UP001168098">
    <property type="component" value="Unassembled WGS sequence"/>
</dbReference>
<dbReference type="GO" id="GO:0061630">
    <property type="term" value="F:ubiquitin protein ligase activity"/>
    <property type="evidence" value="ECO:0007669"/>
    <property type="project" value="UniProtKB-EC"/>
</dbReference>
<evidence type="ECO:0000256" key="8">
    <source>
        <dbReference type="ARBA" id="ARBA00022771"/>
    </source>
</evidence>
<evidence type="ECO:0000256" key="10">
    <source>
        <dbReference type="ARBA" id="ARBA00022833"/>
    </source>
</evidence>
<protein>
    <recommendedName>
        <fullName evidence="4">RING-type E3 ubiquitin transferase</fullName>
        <ecNumber evidence="4">2.3.2.27</ecNumber>
    </recommendedName>
</protein>
<feature type="compositionally biased region" description="Pro residues" evidence="15">
    <location>
        <begin position="402"/>
        <end position="412"/>
    </location>
</feature>
<dbReference type="PANTHER" id="PTHR14155">
    <property type="entry name" value="RING FINGER DOMAIN-CONTAINING"/>
    <property type="match status" value="1"/>
</dbReference>
<evidence type="ECO:0000256" key="15">
    <source>
        <dbReference type="SAM" id="MobiDB-lite"/>
    </source>
</evidence>
<dbReference type="GO" id="GO:0016020">
    <property type="term" value="C:membrane"/>
    <property type="evidence" value="ECO:0007669"/>
    <property type="project" value="UniProtKB-SubCell"/>
</dbReference>
<evidence type="ECO:0000256" key="3">
    <source>
        <dbReference type="ARBA" id="ARBA00004906"/>
    </source>
</evidence>
<dbReference type="FunFam" id="3.30.40.10:FF:000187">
    <property type="entry name" value="E3 ubiquitin-protein ligase ATL6"/>
    <property type="match status" value="1"/>
</dbReference>
<dbReference type="PROSITE" id="PS50089">
    <property type="entry name" value="ZF_RING_2"/>
    <property type="match status" value="1"/>
</dbReference>
<keyword evidence="5" id="KW-0808">Transferase</keyword>
<evidence type="ECO:0000256" key="9">
    <source>
        <dbReference type="ARBA" id="ARBA00022786"/>
    </source>
</evidence>
<dbReference type="PANTHER" id="PTHR14155:SF263">
    <property type="entry name" value="E3 UBIQUITIN-PROTEIN LIGASE ATL6"/>
    <property type="match status" value="1"/>
</dbReference>
<evidence type="ECO:0000256" key="13">
    <source>
        <dbReference type="ARBA" id="ARBA00024209"/>
    </source>
</evidence>
<evidence type="ECO:0000259" key="17">
    <source>
        <dbReference type="PROSITE" id="PS50089"/>
    </source>
</evidence>
<keyword evidence="6 16" id="KW-0812">Transmembrane</keyword>
<dbReference type="CDD" id="cd16461">
    <property type="entry name" value="RING-H2_EL5-like"/>
    <property type="match status" value="1"/>
</dbReference>
<dbReference type="InterPro" id="IPR001841">
    <property type="entry name" value="Znf_RING"/>
</dbReference>
<keyword evidence="8 14" id="KW-0863">Zinc-finger</keyword>
<proteinExistence type="inferred from homology"/>
<dbReference type="GO" id="GO:0008270">
    <property type="term" value="F:zinc ion binding"/>
    <property type="evidence" value="ECO:0007669"/>
    <property type="project" value="UniProtKB-KW"/>
</dbReference>
<accession>A0AA39DFF4</accession>
<evidence type="ECO:0000256" key="2">
    <source>
        <dbReference type="ARBA" id="ARBA00004167"/>
    </source>
</evidence>
<comment type="catalytic activity">
    <reaction evidence="1">
        <text>S-ubiquitinyl-[E2 ubiquitin-conjugating enzyme]-L-cysteine + [acceptor protein]-L-lysine = [E2 ubiquitin-conjugating enzyme]-L-cysteine + N(6)-ubiquitinyl-[acceptor protein]-L-lysine.</text>
        <dbReference type="EC" id="2.3.2.27"/>
    </reaction>
</comment>
<reference evidence="18 19" key="1">
    <citation type="journal article" date="2023" name="BMC Biotechnol.">
        <title>Vitis rotundifolia cv Carlos genome sequencing.</title>
        <authorList>
            <person name="Huff M."/>
            <person name="Hulse-Kemp A."/>
            <person name="Scheffler B."/>
            <person name="Youngblood R."/>
            <person name="Simpson S."/>
            <person name="Babiker E."/>
            <person name="Staton M."/>
        </authorList>
    </citation>
    <scope>NUCLEOTIDE SEQUENCE [LARGE SCALE GENOMIC DNA]</scope>
    <source>
        <tissue evidence="18">Leaf</tissue>
    </source>
</reference>
<evidence type="ECO:0000256" key="16">
    <source>
        <dbReference type="SAM" id="Phobius"/>
    </source>
</evidence>
<name>A0AA39DFF4_VITRO</name>
<dbReference type="EMBL" id="JARBHA010000014">
    <property type="protein sequence ID" value="KAJ9682061.1"/>
    <property type="molecule type" value="Genomic_DNA"/>
</dbReference>
<dbReference type="Pfam" id="PF13639">
    <property type="entry name" value="zf-RING_2"/>
    <property type="match status" value="1"/>
</dbReference>
<feature type="transmembrane region" description="Helical" evidence="16">
    <location>
        <begin position="62"/>
        <end position="85"/>
    </location>
</feature>
<keyword evidence="10" id="KW-0862">Zinc</keyword>
<dbReference type="InterPro" id="IPR013083">
    <property type="entry name" value="Znf_RING/FYVE/PHD"/>
</dbReference>
<dbReference type="Gene3D" id="3.30.40.10">
    <property type="entry name" value="Zinc/RING finger domain, C3HC4 (zinc finger)"/>
    <property type="match status" value="1"/>
</dbReference>
<dbReference type="InterPro" id="IPR053238">
    <property type="entry name" value="RING-H2_zinc_finger"/>
</dbReference>
<keyword evidence="12 16" id="KW-0472">Membrane</keyword>
<evidence type="ECO:0000256" key="7">
    <source>
        <dbReference type="ARBA" id="ARBA00022723"/>
    </source>
</evidence>
<evidence type="ECO:0000256" key="14">
    <source>
        <dbReference type="PROSITE-ProRule" id="PRU00175"/>
    </source>
</evidence>
<evidence type="ECO:0000313" key="18">
    <source>
        <dbReference type="EMBL" id="KAJ9682061.1"/>
    </source>
</evidence>
<organism evidence="18 19">
    <name type="scientific">Vitis rotundifolia</name>
    <name type="common">Muscadine grape</name>
    <dbReference type="NCBI Taxonomy" id="103349"/>
    <lineage>
        <taxon>Eukaryota</taxon>
        <taxon>Viridiplantae</taxon>
        <taxon>Streptophyta</taxon>
        <taxon>Embryophyta</taxon>
        <taxon>Tracheophyta</taxon>
        <taxon>Spermatophyta</taxon>
        <taxon>Magnoliopsida</taxon>
        <taxon>eudicotyledons</taxon>
        <taxon>Gunneridae</taxon>
        <taxon>Pentapetalae</taxon>
        <taxon>rosids</taxon>
        <taxon>Vitales</taxon>
        <taxon>Vitaceae</taxon>
        <taxon>Viteae</taxon>
        <taxon>Vitis</taxon>
    </lineage>
</organism>
<dbReference type="EC" id="2.3.2.27" evidence="4"/>
<comment type="subcellular location">
    <subcellularLocation>
        <location evidence="2">Membrane</location>
        <topology evidence="2">Single-pass membrane protein</topology>
    </subcellularLocation>
</comment>
<feature type="compositionally biased region" description="Basic and acidic residues" evidence="15">
    <location>
        <begin position="209"/>
        <end position="220"/>
    </location>
</feature>
<feature type="transmembrane region" description="Helical" evidence="16">
    <location>
        <begin position="20"/>
        <end position="41"/>
    </location>
</feature>
<keyword evidence="7" id="KW-0479">Metal-binding</keyword>